<dbReference type="Proteomes" id="UP000264702">
    <property type="component" value="Unassembled WGS sequence"/>
</dbReference>
<evidence type="ECO:0000313" key="2">
    <source>
        <dbReference type="Proteomes" id="UP000264702"/>
    </source>
</evidence>
<evidence type="ECO:0000313" key="1">
    <source>
        <dbReference type="EMBL" id="RFU18672.1"/>
    </source>
</evidence>
<dbReference type="Pfam" id="PF13671">
    <property type="entry name" value="AAA_33"/>
    <property type="match status" value="1"/>
</dbReference>
<dbReference type="InterPro" id="IPR027417">
    <property type="entry name" value="P-loop_NTPase"/>
</dbReference>
<dbReference type="PANTHER" id="PTHR37807">
    <property type="entry name" value="OS07G0160300 PROTEIN"/>
    <property type="match status" value="1"/>
</dbReference>
<comment type="caution">
    <text evidence="1">The sequence shown here is derived from an EMBL/GenBank/DDBJ whole genome shotgun (WGS) entry which is preliminary data.</text>
</comment>
<organism evidence="1 2">
    <name type="scientific">Paracidobacterium acidisoli</name>
    <dbReference type="NCBI Taxonomy" id="2303751"/>
    <lineage>
        <taxon>Bacteria</taxon>
        <taxon>Pseudomonadati</taxon>
        <taxon>Acidobacteriota</taxon>
        <taxon>Terriglobia</taxon>
        <taxon>Terriglobales</taxon>
        <taxon>Acidobacteriaceae</taxon>
        <taxon>Paracidobacterium</taxon>
    </lineage>
</organism>
<reference evidence="1 2" key="1">
    <citation type="submission" date="2018-08" db="EMBL/GenBank/DDBJ databases">
        <title>Acidipila sp. 4G-K13, an acidobacterium isolated from forest soil.</title>
        <authorList>
            <person name="Gao Z.-H."/>
            <person name="Qiu L.-H."/>
        </authorList>
    </citation>
    <scope>NUCLEOTIDE SEQUENCE [LARGE SCALE GENOMIC DNA]</scope>
    <source>
        <strain evidence="1 2">4G-K13</strain>
    </source>
</reference>
<dbReference type="OrthoDB" id="113381at2"/>
<dbReference type="SUPFAM" id="SSF52540">
    <property type="entry name" value="P-loop containing nucleoside triphosphate hydrolases"/>
    <property type="match status" value="1"/>
</dbReference>
<accession>A0A372IUR2</accession>
<dbReference type="EMBL" id="QVQT01000001">
    <property type="protein sequence ID" value="RFU18672.1"/>
    <property type="molecule type" value="Genomic_DNA"/>
</dbReference>
<evidence type="ECO:0008006" key="3">
    <source>
        <dbReference type="Google" id="ProtNLM"/>
    </source>
</evidence>
<dbReference type="RefSeq" id="WP_117297970.1">
    <property type="nucleotide sequence ID" value="NZ_QVQT02000001.1"/>
</dbReference>
<dbReference type="Gene3D" id="3.40.50.300">
    <property type="entry name" value="P-loop containing nucleotide triphosphate hydrolases"/>
    <property type="match status" value="1"/>
</dbReference>
<proteinExistence type="predicted"/>
<protein>
    <recommendedName>
        <fullName evidence="3">AAA family ATPase</fullName>
    </recommendedName>
</protein>
<dbReference type="PANTHER" id="PTHR37807:SF3">
    <property type="entry name" value="OS07G0160300 PROTEIN"/>
    <property type="match status" value="1"/>
</dbReference>
<dbReference type="AlphaFoldDB" id="A0A372IUR2"/>
<keyword evidence="2" id="KW-1185">Reference proteome</keyword>
<name>A0A372IUR2_9BACT</name>
<gene>
    <name evidence="1" type="ORF">D0Y96_00265</name>
</gene>
<sequence>MANALRQHRIVIVSGPPGAGKTTVGRPLAEALGFALLSKDDIKEALFAAMHDPAREAADDLDFSRRLSVAAMETLLALAPHCPDVVLEANFRPRSEQERGRLAALPGRIVEVYCRLPLEEAVRRFAERAERERHHPAHALKTMPLERMAEYDAPVGLGKVIEVDTSRALDVEALVERVREALKEQTAL</sequence>